<comment type="caution">
    <text evidence="1">The sequence shown here is derived from an EMBL/GenBank/DDBJ whole genome shotgun (WGS) entry which is preliminary data.</text>
</comment>
<gene>
    <name evidence="1" type="ORF">Vadar_011045</name>
</gene>
<evidence type="ECO:0000313" key="1">
    <source>
        <dbReference type="EMBL" id="KAH7865776.1"/>
    </source>
</evidence>
<keyword evidence="2" id="KW-1185">Reference proteome</keyword>
<name>A0ACB7ZJK2_9ERIC</name>
<reference evidence="1 2" key="1">
    <citation type="journal article" date="2021" name="Hortic Res">
        <title>High-quality reference genome and annotation aids understanding of berry development for evergreen blueberry (Vaccinium darrowii).</title>
        <authorList>
            <person name="Yu J."/>
            <person name="Hulse-Kemp A.M."/>
            <person name="Babiker E."/>
            <person name="Staton M."/>
        </authorList>
    </citation>
    <scope>NUCLEOTIDE SEQUENCE [LARGE SCALE GENOMIC DNA]</scope>
    <source>
        <strain evidence="2">cv. NJ 8807/NJ 8810</strain>
        <tissue evidence="1">Young leaf</tissue>
    </source>
</reference>
<dbReference type="EMBL" id="CM037159">
    <property type="protein sequence ID" value="KAH7865776.1"/>
    <property type="molecule type" value="Genomic_DNA"/>
</dbReference>
<evidence type="ECO:0000313" key="2">
    <source>
        <dbReference type="Proteomes" id="UP000828048"/>
    </source>
</evidence>
<sequence>MPQDSSSEPEPDDSDTEFVEIDPSGRYGRYKEVLGKGAFKKVYRAFDEWEGIEVAWNQVRVADLLRNSEDLERLSSEVHLLKTLKHKNIIKFYNSWVDTKNETINFITEIFTSGTLRQYRKKHKHVDLRALKKWSRQILEGLSYLHSHDPPVIHRDLKCDNIFVNGNQGEVKIGDLGLAAILHQARSAHSVIGTPEFMAPELYEEEYNELVDIYAFGMCLLELVTFDYPYVECANAAQIYKKVTSGIKPAALSKVKDSGVKAFIEKCIAKVSDRLPAKELLMDPFLLFNEDGEISGQPLPPNANNADLKDPVPEGSRDFSIEGQRKDLNTIFLKLRIADSTGHFRNIHFPFDTEADTTLIVASEMVEQLDLTDQDVSTIAAMIDSEIRSYIPDWAPMELSAYDVSNQVATSDATCSETKDDVSPSANDCTTPPINLVLEHLPSGRKYWSDSPKGVDNNSPIKSGPLNLSLEDSPTTIDTGIGENEQYPSGFRHKDSNVVSFEQQEDEHMVHDNWNEKEVAFSSNSPFDENNMDSDILSSNGPLASGENNETISDVESDDVRIIVEKLQRLLSEQQKELDELKRKHELAVLDLLKGNPPEIRHQVLRTSCLINLFQRNQRGSSLWKRRQLYAAVESNLVSRNGYAAAEYDDGGREGNRGYARGKDRGRGRNFRGRGGGGFNGPPVDTQYDAGGYNQEAPFQGRAIPASVIIRGTLVQTTTMVGSWMPSWATLRWRSLSTASSKGRIRSLKENISGGWTETGRAASGS</sequence>
<protein>
    <submittedName>
        <fullName evidence="1">Uncharacterized protein</fullName>
    </submittedName>
</protein>
<organism evidence="1 2">
    <name type="scientific">Vaccinium darrowii</name>
    <dbReference type="NCBI Taxonomy" id="229202"/>
    <lineage>
        <taxon>Eukaryota</taxon>
        <taxon>Viridiplantae</taxon>
        <taxon>Streptophyta</taxon>
        <taxon>Embryophyta</taxon>
        <taxon>Tracheophyta</taxon>
        <taxon>Spermatophyta</taxon>
        <taxon>Magnoliopsida</taxon>
        <taxon>eudicotyledons</taxon>
        <taxon>Gunneridae</taxon>
        <taxon>Pentapetalae</taxon>
        <taxon>asterids</taxon>
        <taxon>Ericales</taxon>
        <taxon>Ericaceae</taxon>
        <taxon>Vaccinioideae</taxon>
        <taxon>Vaccinieae</taxon>
        <taxon>Vaccinium</taxon>
    </lineage>
</organism>
<accession>A0ACB7ZJK2</accession>
<proteinExistence type="predicted"/>
<dbReference type="Proteomes" id="UP000828048">
    <property type="component" value="Chromosome 9"/>
</dbReference>